<dbReference type="Pfam" id="PF13649">
    <property type="entry name" value="Methyltransf_25"/>
    <property type="match status" value="1"/>
</dbReference>
<dbReference type="KEGG" id="sgi:SGRAN_2832"/>
<dbReference type="InterPro" id="IPR029063">
    <property type="entry name" value="SAM-dependent_MTases_sf"/>
</dbReference>
<evidence type="ECO:0000313" key="2">
    <source>
        <dbReference type="EMBL" id="AMG75181.1"/>
    </source>
</evidence>
<reference evidence="2 3" key="1">
    <citation type="journal article" date="2016" name="BMC Genomics">
        <title>Genomic analysis of the nitrate-respiring Sphingopyxis granuli (formerly Sphingomonas macrogoltabida) strain TFA.</title>
        <authorList>
            <person name="Garcia-Romero I."/>
            <person name="Perez-Pulido A.J."/>
            <person name="Gonzalez-Flores Y.E."/>
            <person name="Reyes-Ramirez F."/>
            <person name="Santero E."/>
            <person name="Floriano B."/>
        </authorList>
    </citation>
    <scope>NUCLEOTIDE SEQUENCE [LARGE SCALE GENOMIC DNA]</scope>
    <source>
        <strain evidence="2 3">TFA</strain>
    </source>
</reference>
<keyword evidence="3" id="KW-1185">Reference proteome</keyword>
<feature type="domain" description="Methyltransferase" evidence="1">
    <location>
        <begin position="47"/>
        <end position="141"/>
    </location>
</feature>
<proteinExistence type="predicted"/>
<dbReference type="EMBL" id="CP012199">
    <property type="protein sequence ID" value="AMG75181.1"/>
    <property type="molecule type" value="Genomic_DNA"/>
</dbReference>
<dbReference type="GO" id="GO:0030798">
    <property type="term" value="F:trans-aconitate 2-methyltransferase activity"/>
    <property type="evidence" value="ECO:0007669"/>
    <property type="project" value="UniProtKB-EC"/>
</dbReference>
<dbReference type="InterPro" id="IPR041698">
    <property type="entry name" value="Methyltransf_25"/>
</dbReference>
<evidence type="ECO:0000313" key="3">
    <source>
        <dbReference type="Proteomes" id="UP000058599"/>
    </source>
</evidence>
<dbReference type="AlphaFoldDB" id="A0AA86GNA4"/>
<accession>A0AA86GNA4</accession>
<dbReference type="Gene3D" id="3.40.50.150">
    <property type="entry name" value="Vaccinia Virus protein VP39"/>
    <property type="match status" value="1"/>
</dbReference>
<dbReference type="RefSeq" id="WP_210434145.1">
    <property type="nucleotide sequence ID" value="NZ_CP012199.1"/>
</dbReference>
<dbReference type="GO" id="GO:0032259">
    <property type="term" value="P:methylation"/>
    <property type="evidence" value="ECO:0007669"/>
    <property type="project" value="UniProtKB-KW"/>
</dbReference>
<dbReference type="Proteomes" id="UP000058599">
    <property type="component" value="Chromosome"/>
</dbReference>
<sequence>MSSDMEAHWNRVYRQKGSNGVSWYQEKPTLSLAALDRFGARPTDALIDVGGGASSLVDHLLDRGWEDLSVLDLAQSSLDAARLRLGDRGEQIVWIRADITQWTPPRSYDVWHDRAVFHFLTEPAQRSAYKAALAQGLLPGGLVIMATFAPDGPEKCSGLPVVRYDAEGLQAELGDSFELLEDWREEHVTPWGDRQAFVWCVFRKRS</sequence>
<protein>
    <submittedName>
        <fullName evidence="2">Methyltransferase type 12</fullName>
        <ecNumber evidence="2">2.1.1.144</ecNumber>
    </submittedName>
</protein>
<dbReference type="PANTHER" id="PTHR12843">
    <property type="entry name" value="PROTEIN-LYSINE N-METHYLTRANSFERASE METTL10"/>
    <property type="match status" value="1"/>
</dbReference>
<evidence type="ECO:0000259" key="1">
    <source>
        <dbReference type="Pfam" id="PF13649"/>
    </source>
</evidence>
<keyword evidence="2" id="KW-0489">Methyltransferase</keyword>
<dbReference type="PANTHER" id="PTHR12843:SF5">
    <property type="entry name" value="EEF1A LYSINE METHYLTRANSFERASE 2"/>
    <property type="match status" value="1"/>
</dbReference>
<dbReference type="EC" id="2.1.1.144" evidence="2"/>
<name>A0AA86GNA4_9SPHN</name>
<keyword evidence="2" id="KW-0808">Transferase</keyword>
<organism evidence="2 3">
    <name type="scientific">Sphingopyxis granuli</name>
    <dbReference type="NCBI Taxonomy" id="267128"/>
    <lineage>
        <taxon>Bacteria</taxon>
        <taxon>Pseudomonadati</taxon>
        <taxon>Pseudomonadota</taxon>
        <taxon>Alphaproteobacteria</taxon>
        <taxon>Sphingomonadales</taxon>
        <taxon>Sphingomonadaceae</taxon>
        <taxon>Sphingopyxis</taxon>
    </lineage>
</organism>
<gene>
    <name evidence="2" type="ORF">SGRAN_2832</name>
</gene>
<dbReference type="SUPFAM" id="SSF53335">
    <property type="entry name" value="S-adenosyl-L-methionine-dependent methyltransferases"/>
    <property type="match status" value="1"/>
</dbReference>